<dbReference type="GO" id="GO:0006367">
    <property type="term" value="P:transcription initiation at RNA polymerase II promoter"/>
    <property type="evidence" value="ECO:0007669"/>
    <property type="project" value="TreeGrafter"/>
</dbReference>
<evidence type="ECO:0000256" key="5">
    <source>
        <dbReference type="ARBA" id="ARBA00023163"/>
    </source>
</evidence>
<evidence type="ECO:0000256" key="2">
    <source>
        <dbReference type="ARBA" id="ARBA00008767"/>
    </source>
</evidence>
<protein>
    <recommendedName>
        <fullName evidence="3">Transcription initiation factor TFIID subunit 8</fullName>
    </recommendedName>
</protein>
<dbReference type="PANTHER" id="PTHR46469">
    <property type="entry name" value="TRANSCRIPTION INITIATION FACTOR TFIID SUBUNIT 8"/>
    <property type="match status" value="1"/>
</dbReference>
<keyword evidence="6" id="KW-0539">Nucleus</keyword>
<dbReference type="Pfam" id="PF10406">
    <property type="entry name" value="TAF8_C"/>
    <property type="match status" value="1"/>
</dbReference>
<sequence>MVSPYETQLLRAIIATQLRHVGFEESSSRAVDVLTDVLVAYLHRLGTRVKAYAEHATRIQPTPLDFMFVFDEFRVPITDLHSYAAIAKTAMKAIRPIKIKPDTIASNKEVYRYLNPPSSLVRVEDTTGSRGEHVPEHFPPFPSAHTYLSTPVSQRKEETDPIKKHEVHAQSARQVEEALVKLYRASLVATGREDDPVFSYESGNSTTMANTGNMTGLIMSAVGNGSGGRLL</sequence>
<evidence type="ECO:0000256" key="6">
    <source>
        <dbReference type="ARBA" id="ARBA00023242"/>
    </source>
</evidence>
<evidence type="ECO:0000256" key="3">
    <source>
        <dbReference type="ARBA" id="ARBA00017307"/>
    </source>
</evidence>
<feature type="domain" description="Bromodomain associated" evidence="7">
    <location>
        <begin position="3"/>
        <end position="79"/>
    </location>
</feature>
<dbReference type="InterPro" id="IPR019473">
    <property type="entry name" value="TFIID_su8_C"/>
</dbReference>
<keyword evidence="4" id="KW-0805">Transcription regulation</keyword>
<dbReference type="Pfam" id="PF07524">
    <property type="entry name" value="Bromo_TP"/>
    <property type="match status" value="1"/>
</dbReference>
<dbReference type="CDD" id="cd00076">
    <property type="entry name" value="HFD_SF"/>
    <property type="match status" value="1"/>
</dbReference>
<dbReference type="CDD" id="cd08049">
    <property type="entry name" value="TAF8"/>
    <property type="match status" value="1"/>
</dbReference>
<dbReference type="EMBL" id="QEAM01000098">
    <property type="protein sequence ID" value="TPX46641.1"/>
    <property type="molecule type" value="Genomic_DNA"/>
</dbReference>
<gene>
    <name evidence="8" type="ORF">SeLEV6574_g03124</name>
    <name evidence="9" type="ORF">SeMB42_g02334</name>
</gene>
<dbReference type="STRING" id="286115.A0A507DF49"/>
<organism evidence="9 10">
    <name type="scientific">Synchytrium endobioticum</name>
    <dbReference type="NCBI Taxonomy" id="286115"/>
    <lineage>
        <taxon>Eukaryota</taxon>
        <taxon>Fungi</taxon>
        <taxon>Fungi incertae sedis</taxon>
        <taxon>Chytridiomycota</taxon>
        <taxon>Chytridiomycota incertae sedis</taxon>
        <taxon>Chytridiomycetes</taxon>
        <taxon>Synchytriales</taxon>
        <taxon>Synchytriaceae</taxon>
        <taxon>Synchytrium</taxon>
    </lineage>
</organism>
<keyword evidence="5" id="KW-0804">Transcription</keyword>
<evidence type="ECO:0000313" key="8">
    <source>
        <dbReference type="EMBL" id="TPX46641.1"/>
    </source>
</evidence>
<accession>A0A507DF49</accession>
<dbReference type="AlphaFoldDB" id="A0A507DF49"/>
<evidence type="ECO:0000313" key="10">
    <source>
        <dbReference type="Proteomes" id="UP000317494"/>
    </source>
</evidence>
<comment type="caution">
    <text evidence="9">The sequence shown here is derived from an EMBL/GenBank/DDBJ whole genome shotgun (WGS) entry which is preliminary data.</text>
</comment>
<dbReference type="VEuPathDB" id="FungiDB:SeMB42_g02334"/>
<dbReference type="SMART" id="SM00576">
    <property type="entry name" value="BTP"/>
    <property type="match status" value="1"/>
</dbReference>
<evidence type="ECO:0000313" key="9">
    <source>
        <dbReference type="EMBL" id="TPX50223.1"/>
    </source>
</evidence>
<keyword evidence="10" id="KW-1185">Reference proteome</keyword>
<dbReference type="OrthoDB" id="2193813at2759"/>
<dbReference type="InterPro" id="IPR006565">
    <property type="entry name" value="BTP"/>
</dbReference>
<dbReference type="PANTHER" id="PTHR46469:SF1">
    <property type="entry name" value="TRANSCRIPTION INITIATION FACTOR TFIID SUBUNIT 8"/>
    <property type="match status" value="1"/>
</dbReference>
<dbReference type="InterPro" id="IPR009072">
    <property type="entry name" value="Histone-fold"/>
</dbReference>
<dbReference type="Proteomes" id="UP000317494">
    <property type="component" value="Unassembled WGS sequence"/>
</dbReference>
<dbReference type="Proteomes" id="UP000320475">
    <property type="component" value="Unassembled WGS sequence"/>
</dbReference>
<comment type="subcellular location">
    <subcellularLocation>
        <location evidence="1">Nucleus</location>
    </subcellularLocation>
</comment>
<dbReference type="Gene3D" id="1.10.20.10">
    <property type="entry name" value="Histone, subunit A"/>
    <property type="match status" value="1"/>
</dbReference>
<dbReference type="EMBL" id="QEAN01000070">
    <property type="protein sequence ID" value="TPX50223.1"/>
    <property type="molecule type" value="Genomic_DNA"/>
</dbReference>
<dbReference type="GO" id="GO:0005669">
    <property type="term" value="C:transcription factor TFIID complex"/>
    <property type="evidence" value="ECO:0007669"/>
    <property type="project" value="InterPro"/>
</dbReference>
<name>A0A507DF49_9FUNG</name>
<evidence type="ECO:0000256" key="1">
    <source>
        <dbReference type="ARBA" id="ARBA00004123"/>
    </source>
</evidence>
<proteinExistence type="inferred from homology"/>
<dbReference type="GO" id="GO:0046982">
    <property type="term" value="F:protein heterodimerization activity"/>
    <property type="evidence" value="ECO:0007669"/>
    <property type="project" value="InterPro"/>
</dbReference>
<evidence type="ECO:0000256" key="4">
    <source>
        <dbReference type="ARBA" id="ARBA00023015"/>
    </source>
</evidence>
<dbReference type="InterPro" id="IPR037818">
    <property type="entry name" value="TAF8"/>
</dbReference>
<comment type="similarity">
    <text evidence="2">Belongs to the TAF8 family.</text>
</comment>
<evidence type="ECO:0000313" key="11">
    <source>
        <dbReference type="Proteomes" id="UP000320475"/>
    </source>
</evidence>
<reference evidence="10 11" key="1">
    <citation type="journal article" date="2019" name="Sci. Rep.">
        <title>Comparative genomics of chytrid fungi reveal insights into the obligate biotrophic and pathogenic lifestyle of Synchytrium endobioticum.</title>
        <authorList>
            <person name="van de Vossenberg B.T.L.H."/>
            <person name="Warris S."/>
            <person name="Nguyen H.D.T."/>
            <person name="van Gent-Pelzer M.P.E."/>
            <person name="Joly D.L."/>
            <person name="van de Geest H.C."/>
            <person name="Bonants P.J.M."/>
            <person name="Smith D.S."/>
            <person name="Levesque C.A."/>
            <person name="van der Lee T.A.J."/>
        </authorList>
    </citation>
    <scope>NUCLEOTIDE SEQUENCE [LARGE SCALE GENOMIC DNA]</scope>
    <source>
        <strain evidence="8 11">LEV6574</strain>
        <strain evidence="9 10">MB42</strain>
    </source>
</reference>
<evidence type="ECO:0000259" key="7">
    <source>
        <dbReference type="SMART" id="SM00576"/>
    </source>
</evidence>